<proteinExistence type="inferred from homology"/>
<dbReference type="Pfam" id="PF01547">
    <property type="entry name" value="SBP_bac_1"/>
    <property type="match status" value="1"/>
</dbReference>
<dbReference type="InterPro" id="IPR006059">
    <property type="entry name" value="SBP"/>
</dbReference>
<dbReference type="Gene3D" id="3.40.190.10">
    <property type="entry name" value="Periplasmic binding protein-like II"/>
    <property type="match status" value="2"/>
</dbReference>
<dbReference type="InterPro" id="IPR006311">
    <property type="entry name" value="TAT_signal"/>
</dbReference>
<dbReference type="NCBIfam" id="TIGR03851">
    <property type="entry name" value="chitin_NgcE"/>
    <property type="match status" value="1"/>
</dbReference>
<evidence type="ECO:0000256" key="4">
    <source>
        <dbReference type="ARBA" id="ARBA00022729"/>
    </source>
</evidence>
<evidence type="ECO:0000313" key="7">
    <source>
        <dbReference type="Proteomes" id="UP001595891"/>
    </source>
</evidence>
<dbReference type="InterPro" id="IPR050490">
    <property type="entry name" value="Bact_solute-bd_prot1"/>
</dbReference>
<dbReference type="RefSeq" id="WP_262843363.1">
    <property type="nucleotide sequence ID" value="NZ_JANZYP010000017.1"/>
</dbReference>
<reference evidence="7" key="1">
    <citation type="journal article" date="2019" name="Int. J. Syst. Evol. Microbiol.">
        <title>The Global Catalogue of Microorganisms (GCM) 10K type strain sequencing project: providing services to taxonomists for standard genome sequencing and annotation.</title>
        <authorList>
            <consortium name="The Broad Institute Genomics Platform"/>
            <consortium name="The Broad Institute Genome Sequencing Center for Infectious Disease"/>
            <person name="Wu L."/>
            <person name="Ma J."/>
        </authorList>
    </citation>
    <scope>NUCLEOTIDE SEQUENCE [LARGE SCALE GENOMIC DNA]</scope>
    <source>
        <strain evidence="7">CCUG 49560</strain>
    </source>
</reference>
<evidence type="ECO:0000313" key="6">
    <source>
        <dbReference type="EMBL" id="MFC4588481.1"/>
    </source>
</evidence>
<organism evidence="6 7">
    <name type="scientific">Sphaerisporangium corydalis</name>
    <dbReference type="NCBI Taxonomy" id="1441875"/>
    <lineage>
        <taxon>Bacteria</taxon>
        <taxon>Bacillati</taxon>
        <taxon>Actinomycetota</taxon>
        <taxon>Actinomycetes</taxon>
        <taxon>Streptosporangiales</taxon>
        <taxon>Streptosporangiaceae</taxon>
        <taxon>Sphaerisporangium</taxon>
    </lineage>
</organism>
<dbReference type="PANTHER" id="PTHR43649">
    <property type="entry name" value="ARABINOSE-BINDING PROTEIN-RELATED"/>
    <property type="match status" value="1"/>
</dbReference>
<protein>
    <submittedName>
        <fullName evidence="6">N-acetylglucosamine/diacetylchitobiose ABC transporter substrate-binding protein</fullName>
    </submittedName>
</protein>
<dbReference type="PANTHER" id="PTHR43649:SF31">
    <property type="entry name" value="SN-GLYCEROL-3-PHOSPHATE-BINDING PERIPLASMIC PROTEIN UGPB"/>
    <property type="match status" value="1"/>
</dbReference>
<dbReference type="SUPFAM" id="SSF53850">
    <property type="entry name" value="Periplasmic binding protein-like II"/>
    <property type="match status" value="1"/>
</dbReference>
<sequence>MADHPLSRRGLLRSAALAGLLLPAGGALSACASPSGGGTTASRAPTLGARTAANPLAIPEDRPFEVVIFDGGFGDAYARDIHEPLFKKGHPKVAIKHTATKEIAKTLQPRFAGGDPPEFVNNSGSNAMDFGALAQDGQLQDLRELLDAPSWDDPGVKVRDTILPSAIELGSYDGVFSVLNYANTVWGIWYSKKLFTANDWEVPKTWDDFTSLCEKIKKSGEAAPFTYAGKHPFYIYETILTLAAKIGGAGVLTSLDNLEDGAWKAEPVTKAATAFADLGAKYLMRGTEGLDHIQTQTAQNKYQVAMLPCGSWLENEQKDSTPADFGYAMFPLPSFDTSDALPYGTLHSRPGEESFVAARSANPRAGMEYMRAMLSKDGAGRFTELVSTLTIVNGAAEGRTLKPGLQSAAAALKTAGEHVTYFRFRQWYQELHDEVAAATGQLMAGRLKVGEWADRIQRKSDEVKSDTSVKKFTR</sequence>
<evidence type="ECO:0000256" key="5">
    <source>
        <dbReference type="SAM" id="SignalP"/>
    </source>
</evidence>
<keyword evidence="7" id="KW-1185">Reference proteome</keyword>
<comment type="caution">
    <text evidence="6">The sequence shown here is derived from an EMBL/GenBank/DDBJ whole genome shotgun (WGS) entry which is preliminary data.</text>
</comment>
<comment type="subcellular location">
    <subcellularLocation>
        <location evidence="1">Cell envelope</location>
    </subcellularLocation>
</comment>
<evidence type="ECO:0000256" key="2">
    <source>
        <dbReference type="ARBA" id="ARBA00008520"/>
    </source>
</evidence>
<comment type="similarity">
    <text evidence="2">Belongs to the bacterial solute-binding protein 1 family.</text>
</comment>
<gene>
    <name evidence="6" type="primary">ngcE</name>
    <name evidence="6" type="ORF">ACFO8L_20500</name>
</gene>
<keyword evidence="4 5" id="KW-0732">Signal</keyword>
<keyword evidence="3" id="KW-0813">Transport</keyword>
<feature type="signal peptide" evidence="5">
    <location>
        <begin position="1"/>
        <end position="29"/>
    </location>
</feature>
<feature type="chain" id="PRO_5047028472" evidence="5">
    <location>
        <begin position="30"/>
        <end position="474"/>
    </location>
</feature>
<accession>A0ABV9EIZ2</accession>
<dbReference type="EMBL" id="JBHSFN010000012">
    <property type="protein sequence ID" value="MFC4588481.1"/>
    <property type="molecule type" value="Genomic_DNA"/>
</dbReference>
<dbReference type="InterPro" id="IPR022386">
    <property type="entry name" value="Chitin_NgcE"/>
</dbReference>
<evidence type="ECO:0000256" key="3">
    <source>
        <dbReference type="ARBA" id="ARBA00022448"/>
    </source>
</evidence>
<evidence type="ECO:0000256" key="1">
    <source>
        <dbReference type="ARBA" id="ARBA00004196"/>
    </source>
</evidence>
<name>A0ABV9EIZ2_9ACTN</name>
<dbReference type="Proteomes" id="UP001595891">
    <property type="component" value="Unassembled WGS sequence"/>
</dbReference>
<dbReference type="PROSITE" id="PS51318">
    <property type="entry name" value="TAT"/>
    <property type="match status" value="1"/>
</dbReference>